<evidence type="ECO:0000256" key="1">
    <source>
        <dbReference type="SAM" id="MobiDB-lite"/>
    </source>
</evidence>
<evidence type="ECO:0000313" key="3">
    <source>
        <dbReference type="Proteomes" id="UP000026915"/>
    </source>
</evidence>
<dbReference type="STRING" id="3641.A0A061EWA1"/>
<feature type="region of interest" description="Disordered" evidence="1">
    <location>
        <begin position="218"/>
        <end position="309"/>
    </location>
</feature>
<evidence type="ECO:0000313" key="2">
    <source>
        <dbReference type="EMBL" id="EOY09091.1"/>
    </source>
</evidence>
<feature type="compositionally biased region" description="Polar residues" evidence="1">
    <location>
        <begin position="235"/>
        <end position="272"/>
    </location>
</feature>
<feature type="compositionally biased region" description="Low complexity" evidence="1">
    <location>
        <begin position="94"/>
        <end position="103"/>
    </location>
</feature>
<dbReference type="EMBL" id="CM001883">
    <property type="protein sequence ID" value="EOY09091.1"/>
    <property type="molecule type" value="Genomic_DNA"/>
</dbReference>
<name>A0A061EWA1_THECC</name>
<feature type="region of interest" description="Disordered" evidence="1">
    <location>
        <begin position="141"/>
        <end position="192"/>
    </location>
</feature>
<reference evidence="2 3" key="1">
    <citation type="journal article" date="2013" name="Genome Biol.">
        <title>The genome sequence of the most widely cultivated cacao type and its use to identify candidate genes regulating pod color.</title>
        <authorList>
            <person name="Motamayor J.C."/>
            <person name="Mockaitis K."/>
            <person name="Schmutz J."/>
            <person name="Haiminen N."/>
            <person name="Iii D.L."/>
            <person name="Cornejo O."/>
            <person name="Findley S.D."/>
            <person name="Zheng P."/>
            <person name="Utro F."/>
            <person name="Royaert S."/>
            <person name="Saski C."/>
            <person name="Jenkins J."/>
            <person name="Podicheti R."/>
            <person name="Zhao M."/>
            <person name="Scheffler B.E."/>
            <person name="Stack J.C."/>
            <person name="Feltus F.A."/>
            <person name="Mustiga G.M."/>
            <person name="Amores F."/>
            <person name="Phillips W."/>
            <person name="Marelli J.P."/>
            <person name="May G.D."/>
            <person name="Shapiro H."/>
            <person name="Ma J."/>
            <person name="Bustamante C.D."/>
            <person name="Schnell R.J."/>
            <person name="Main D."/>
            <person name="Gilbert D."/>
            <person name="Parida L."/>
            <person name="Kuhn D.N."/>
        </authorList>
    </citation>
    <scope>NUCLEOTIDE SEQUENCE [LARGE SCALE GENOMIC DNA]</scope>
    <source>
        <strain evidence="3">cv. Matina 1-6</strain>
    </source>
</reference>
<organism evidence="2 3">
    <name type="scientific">Theobroma cacao</name>
    <name type="common">Cacao</name>
    <name type="synonym">Cocoa</name>
    <dbReference type="NCBI Taxonomy" id="3641"/>
    <lineage>
        <taxon>Eukaryota</taxon>
        <taxon>Viridiplantae</taxon>
        <taxon>Streptophyta</taxon>
        <taxon>Embryophyta</taxon>
        <taxon>Tracheophyta</taxon>
        <taxon>Spermatophyta</taxon>
        <taxon>Magnoliopsida</taxon>
        <taxon>eudicotyledons</taxon>
        <taxon>Gunneridae</taxon>
        <taxon>Pentapetalae</taxon>
        <taxon>rosids</taxon>
        <taxon>malvids</taxon>
        <taxon>Malvales</taxon>
        <taxon>Malvaceae</taxon>
        <taxon>Byttnerioideae</taxon>
        <taxon>Theobroma</taxon>
    </lineage>
</organism>
<proteinExistence type="predicted"/>
<protein>
    <submittedName>
        <fullName evidence="2">Uncharacterized protein isoform 1</fullName>
    </submittedName>
</protein>
<feature type="compositionally biased region" description="Basic and acidic residues" evidence="1">
    <location>
        <begin position="286"/>
        <end position="295"/>
    </location>
</feature>
<dbReference type="AlphaFoldDB" id="A0A061EWA1"/>
<accession>A0A061EWA1</accession>
<feature type="region of interest" description="Disordered" evidence="1">
    <location>
        <begin position="94"/>
        <end position="128"/>
    </location>
</feature>
<keyword evidence="3" id="KW-1185">Reference proteome</keyword>
<dbReference type="InParanoid" id="A0A061EWA1"/>
<dbReference type="Gramene" id="EOY09091">
    <property type="protein sequence ID" value="EOY09091"/>
    <property type="gene ID" value="TCM_024473"/>
</dbReference>
<feature type="compositionally biased region" description="Basic and acidic residues" evidence="1">
    <location>
        <begin position="149"/>
        <end position="159"/>
    </location>
</feature>
<gene>
    <name evidence="2" type="ORF">TCM_024473</name>
</gene>
<sequence>MADPNANVPNHDPFYAPLADNTLTFMNNMEPLLRDGDTTTTYLNTQRRAMNNIMGNRNHPFMDDTRNSFLNNMNPSLSGNSSLNNSNMWHLPVNSQSNPSNNNLGTSSQIQPNFEKEDLNNPHVPTRVDSPIQELSQHLFFRQSREKRKQPIDVIRSKESGQTFTRRKKNSNAGCSGSGTSKNHGEMNNQGETNLVNENVNSQSILRQQDLLPVQEPVLHPTSIPPLSEQEATEPLQTATNWEGTGNESNLENSQAGMHNESNLENSQTASFSFHRETSSQVETSLRTERFDNNKGKLSGRPRGPPPSDCSGCEMLREIIHRKGPLVKKLQLHGELLRGRYFHALINVFDEDTTVVSDVENINFYDKGYKDVEKFLSQYFIKQEQEGWSMHDDPRAVFFKVLCFGLVEFFEFLQTGEAANPVSPIARVLATVLAQAARIEILRPLFVLPSLHPLCFVAACLITY</sequence>
<dbReference type="Proteomes" id="UP000026915">
    <property type="component" value="Chromosome 5"/>
</dbReference>
<feature type="compositionally biased region" description="Polar residues" evidence="1">
    <location>
        <begin position="171"/>
        <end position="192"/>
    </location>
</feature>